<dbReference type="InterPro" id="IPR007219">
    <property type="entry name" value="XnlR_reg_dom"/>
</dbReference>
<dbReference type="GO" id="GO:0000981">
    <property type="term" value="F:DNA-binding transcription factor activity, RNA polymerase II-specific"/>
    <property type="evidence" value="ECO:0007669"/>
    <property type="project" value="TreeGrafter"/>
</dbReference>
<evidence type="ECO:0000256" key="3">
    <source>
        <dbReference type="ARBA" id="ARBA00023125"/>
    </source>
</evidence>
<sequence>MSDNAPPDSVRTTGSNITDVDARPAAHLAAVLDLAVPSMALGDIETAPEDFLQCIDLFYGHFHPQLPFLAGKATLLKDSLGYPLLAWAVVAVAARVSLNPMVNGIRARLTWPIRRLAAQSIMTPRSLPAIQALLILCLWPMPYAAVIDDPSWTWSGIANQKALQLGLYRPLQRLVEYAKGDIQVAKSMQNIWMACVVVGQMHSTRHGIPSTIPLEHVNPQLPLPQGSQVLGAAVELARKDMVISSLLSDHDGASIPPTRTPALRALAVELEDLDAKIQPHQSPLLDRILSTIKLRLYSFVFRQGRGNAKSHCDPADVTMYISKAYAVATHHITTSLDDDVQNWTFIDLQSFIMALFTVLDISRRHRTFVNPQQVSEMFQRGSEMLRSCSVIDGDHFYRVCEIINYLSAKPPPGGESDQPLDPDTMTTTIRPEAGIGVAYDIVKEAQKRYRRNVRFPEEFPDLSTDPAAMDTKGDGTEGNAPGLGVASGEMEGSSVGDGSADFEWMRDDFLSQSMFPAEVNFASWSGWERV</sequence>
<evidence type="ECO:0000256" key="2">
    <source>
        <dbReference type="ARBA" id="ARBA00023015"/>
    </source>
</evidence>
<dbReference type="InterPro" id="IPR051089">
    <property type="entry name" value="prtT"/>
</dbReference>
<dbReference type="Proteomes" id="UP001175000">
    <property type="component" value="Unassembled WGS sequence"/>
</dbReference>
<comment type="subcellular location">
    <subcellularLocation>
        <location evidence="1">Nucleus</location>
    </subcellularLocation>
</comment>
<keyword evidence="4" id="KW-0804">Transcription</keyword>
<dbReference type="Pfam" id="PF04082">
    <property type="entry name" value="Fungal_trans"/>
    <property type="match status" value="1"/>
</dbReference>
<dbReference type="GO" id="GO:0000976">
    <property type="term" value="F:transcription cis-regulatory region binding"/>
    <property type="evidence" value="ECO:0007669"/>
    <property type="project" value="TreeGrafter"/>
</dbReference>
<dbReference type="PANTHER" id="PTHR31845:SF21">
    <property type="entry name" value="REGULATORY PROTEIN LEU3"/>
    <property type="match status" value="1"/>
</dbReference>
<gene>
    <name evidence="8" type="ORF">B0T14DRAFT_440320</name>
</gene>
<dbReference type="GO" id="GO:0005634">
    <property type="term" value="C:nucleus"/>
    <property type="evidence" value="ECO:0007669"/>
    <property type="project" value="UniProtKB-SubCell"/>
</dbReference>
<dbReference type="GO" id="GO:0008270">
    <property type="term" value="F:zinc ion binding"/>
    <property type="evidence" value="ECO:0007669"/>
    <property type="project" value="InterPro"/>
</dbReference>
<dbReference type="EMBL" id="JAULSU010000007">
    <property type="protein sequence ID" value="KAK0611667.1"/>
    <property type="molecule type" value="Genomic_DNA"/>
</dbReference>
<reference evidence="8" key="1">
    <citation type="submission" date="2023-06" db="EMBL/GenBank/DDBJ databases">
        <title>Genome-scale phylogeny and comparative genomics of the fungal order Sordariales.</title>
        <authorList>
            <consortium name="Lawrence Berkeley National Laboratory"/>
            <person name="Hensen N."/>
            <person name="Bonometti L."/>
            <person name="Westerberg I."/>
            <person name="Brannstrom I.O."/>
            <person name="Guillou S."/>
            <person name="Cros-Aarteil S."/>
            <person name="Calhoun S."/>
            <person name="Haridas S."/>
            <person name="Kuo A."/>
            <person name="Mondo S."/>
            <person name="Pangilinan J."/>
            <person name="Riley R."/>
            <person name="Labutti K."/>
            <person name="Andreopoulos B."/>
            <person name="Lipzen A."/>
            <person name="Chen C."/>
            <person name="Yanf M."/>
            <person name="Daum C."/>
            <person name="Ng V."/>
            <person name="Clum A."/>
            <person name="Steindorff A."/>
            <person name="Ohm R."/>
            <person name="Martin F."/>
            <person name="Silar P."/>
            <person name="Natvig D."/>
            <person name="Lalanne C."/>
            <person name="Gautier V."/>
            <person name="Ament-Velasquez S.L."/>
            <person name="Kruys A."/>
            <person name="Hutchinson M.I."/>
            <person name="Powell A.J."/>
            <person name="Barry K."/>
            <person name="Miller A.N."/>
            <person name="Grigoriev I.V."/>
            <person name="Debuchy R."/>
            <person name="Gladieux P."/>
            <person name="Thoren M.H."/>
            <person name="Johannesson H."/>
        </authorList>
    </citation>
    <scope>NUCLEOTIDE SEQUENCE</scope>
    <source>
        <strain evidence="8">CBS 606.72</strain>
    </source>
</reference>
<evidence type="ECO:0000256" key="5">
    <source>
        <dbReference type="ARBA" id="ARBA00023242"/>
    </source>
</evidence>
<dbReference type="GO" id="GO:0006351">
    <property type="term" value="P:DNA-templated transcription"/>
    <property type="evidence" value="ECO:0007669"/>
    <property type="project" value="InterPro"/>
</dbReference>
<organism evidence="8 9">
    <name type="scientific">Immersiella caudata</name>
    <dbReference type="NCBI Taxonomy" id="314043"/>
    <lineage>
        <taxon>Eukaryota</taxon>
        <taxon>Fungi</taxon>
        <taxon>Dikarya</taxon>
        <taxon>Ascomycota</taxon>
        <taxon>Pezizomycotina</taxon>
        <taxon>Sordariomycetes</taxon>
        <taxon>Sordariomycetidae</taxon>
        <taxon>Sordariales</taxon>
        <taxon>Lasiosphaeriaceae</taxon>
        <taxon>Immersiella</taxon>
    </lineage>
</organism>
<feature type="region of interest" description="Disordered" evidence="6">
    <location>
        <begin position="460"/>
        <end position="483"/>
    </location>
</feature>
<keyword evidence="5" id="KW-0539">Nucleus</keyword>
<keyword evidence="3" id="KW-0238">DNA-binding</keyword>
<protein>
    <recommendedName>
        <fullName evidence="7">Xylanolytic transcriptional activator regulatory domain-containing protein</fullName>
    </recommendedName>
</protein>
<evidence type="ECO:0000256" key="4">
    <source>
        <dbReference type="ARBA" id="ARBA00023163"/>
    </source>
</evidence>
<name>A0AA39WAD7_9PEZI</name>
<dbReference type="SMART" id="SM00906">
    <property type="entry name" value="Fungal_trans"/>
    <property type="match status" value="1"/>
</dbReference>
<keyword evidence="2" id="KW-0805">Transcription regulation</keyword>
<evidence type="ECO:0000313" key="9">
    <source>
        <dbReference type="Proteomes" id="UP001175000"/>
    </source>
</evidence>
<dbReference type="AlphaFoldDB" id="A0AA39WAD7"/>
<dbReference type="PANTHER" id="PTHR31845">
    <property type="entry name" value="FINGER DOMAIN PROTEIN, PUTATIVE-RELATED"/>
    <property type="match status" value="1"/>
</dbReference>
<accession>A0AA39WAD7</accession>
<evidence type="ECO:0000259" key="7">
    <source>
        <dbReference type="SMART" id="SM00906"/>
    </source>
</evidence>
<comment type="caution">
    <text evidence="8">The sequence shown here is derived from an EMBL/GenBank/DDBJ whole genome shotgun (WGS) entry which is preliminary data.</text>
</comment>
<proteinExistence type="predicted"/>
<feature type="domain" description="Xylanolytic transcriptional activator regulatory" evidence="7">
    <location>
        <begin position="151"/>
        <end position="228"/>
    </location>
</feature>
<evidence type="ECO:0000256" key="1">
    <source>
        <dbReference type="ARBA" id="ARBA00004123"/>
    </source>
</evidence>
<dbReference type="CDD" id="cd12148">
    <property type="entry name" value="fungal_TF_MHR"/>
    <property type="match status" value="1"/>
</dbReference>
<evidence type="ECO:0000256" key="6">
    <source>
        <dbReference type="SAM" id="MobiDB-lite"/>
    </source>
</evidence>
<evidence type="ECO:0000313" key="8">
    <source>
        <dbReference type="EMBL" id="KAK0611667.1"/>
    </source>
</evidence>
<keyword evidence="9" id="KW-1185">Reference proteome</keyword>